<comment type="subcellular location">
    <subcellularLocation>
        <location evidence="1">Virion</location>
    </subcellularLocation>
</comment>
<keyword evidence="4" id="KW-0347">Helicase</keyword>
<keyword evidence="4" id="KW-0547">Nucleotide-binding</keyword>
<dbReference type="GO" id="GO:0019028">
    <property type="term" value="C:viral capsid"/>
    <property type="evidence" value="ECO:0007669"/>
    <property type="project" value="InterPro"/>
</dbReference>
<organism evidence="4 5">
    <name type="scientific">Changuinola virus</name>
    <dbReference type="NCBI Taxonomy" id="40052"/>
    <lineage>
        <taxon>Viruses</taxon>
        <taxon>Riboviria</taxon>
        <taxon>Orthornavirae</taxon>
        <taxon>Duplornaviricota</taxon>
        <taxon>Resentoviricetes</taxon>
        <taxon>Reovirales</taxon>
        <taxon>Sedoreoviridae</taxon>
        <taxon>Orbivirus</taxon>
        <taxon>Orbivirus changuinolaense</taxon>
    </lineage>
</organism>
<feature type="region of interest" description="Disordered" evidence="3">
    <location>
        <begin position="34"/>
        <end position="121"/>
    </location>
</feature>
<proteinExistence type="predicted"/>
<reference evidence="4 5" key="1">
    <citation type="journal article" date="2014" name="J. Gen. Virol.">
        <title>Genetic and biological characterization of selected Changuinola viruses (Reoviridae, Orbivirus) from Brazil.</title>
        <authorList>
            <person name="Silva S.P."/>
            <person name="Dilcher M."/>
            <person name="Weber F."/>
            <person name="Hufert F.T."/>
            <person name="Weidmann M."/>
            <person name="Cardoso J.F."/>
            <person name="Carvalho V.L."/>
            <person name="Chiang J.O."/>
            <person name="Martins L.C."/>
            <person name="Lima C.P."/>
            <person name="Da Silva D.E."/>
            <person name="Vianez-Junior J.L."/>
            <person name="Popov V.L."/>
            <person name="Travassos da Rosa A.P."/>
            <person name="Tesh R.B."/>
            <person name="Vasconcelos P.F."/>
            <person name="Nunes M.R."/>
        </authorList>
    </citation>
    <scope>NUCLEOTIDE SEQUENCE [LARGE SCALE GENOMIC DNA]</scope>
    <source>
        <strain evidence="4">CGLV/BE AR 385199</strain>
    </source>
</reference>
<keyword evidence="4" id="KW-0067">ATP-binding</keyword>
<dbReference type="GO" id="GO:0004386">
    <property type="term" value="F:helicase activity"/>
    <property type="evidence" value="ECO:0007669"/>
    <property type="project" value="UniProtKB-KW"/>
</dbReference>
<evidence type="ECO:0000256" key="3">
    <source>
        <dbReference type="SAM" id="MobiDB-lite"/>
    </source>
</evidence>
<keyword evidence="4" id="KW-0378">Hydrolase</keyword>
<evidence type="ECO:0000256" key="2">
    <source>
        <dbReference type="ARBA" id="ARBA00022844"/>
    </source>
</evidence>
<evidence type="ECO:0000256" key="1">
    <source>
        <dbReference type="ARBA" id="ARBA00004328"/>
    </source>
</evidence>
<dbReference type="Proteomes" id="UP000098232">
    <property type="component" value="Genome"/>
</dbReference>
<dbReference type="GO" id="GO:0005198">
    <property type="term" value="F:structural molecule activity"/>
    <property type="evidence" value="ECO:0007669"/>
    <property type="project" value="InterPro"/>
</dbReference>
<evidence type="ECO:0000313" key="4">
    <source>
        <dbReference type="EMBL" id="AGZ91988.1"/>
    </source>
</evidence>
<feature type="compositionally biased region" description="Basic and acidic residues" evidence="3">
    <location>
        <begin position="34"/>
        <end position="95"/>
    </location>
</feature>
<accession>U5YLE3</accession>
<evidence type="ECO:0000313" key="5">
    <source>
        <dbReference type="Proteomes" id="UP000098232"/>
    </source>
</evidence>
<gene>
    <name evidence="4" type="ORF">CGLV_VP6</name>
</gene>
<dbReference type="InterPro" id="IPR001399">
    <property type="entry name" value="Orbi_VP6"/>
</dbReference>
<dbReference type="Pfam" id="PF01516">
    <property type="entry name" value="Orbi_VP6"/>
    <property type="match status" value="2"/>
</dbReference>
<sequence>MSIAVLLVPGDLIEKIKAELVERQIQIDLVDWKKEERTEDASENTSTKEESNGERLGRETKTNNQEENKTGEAADKDRERDRNKREEVLQHEHVQRGTGSETRDGMVGGTTTRSEAGAGGDERMGVLTDEISKRIKQKLGVDVDVYPKGGTILYLEKHVQNELLLDKEQIAQQLEMLKLLQKKEKKDKTIKVEKIMSMKKLTDLVGKKDVNEKPISARQSGVRLVSNNIKHVNKATAYFTAPTGDTNWKNVAREAAKNSNIMAYHSDSDDTAKDLLHLIDHL</sequence>
<protein>
    <submittedName>
        <fullName evidence="4">Helicase VP6</fullName>
    </submittedName>
</protein>
<keyword evidence="2" id="KW-0946">Virion</keyword>
<name>U5YLE3_9REOV</name>
<dbReference type="EMBL" id="KF680196">
    <property type="protein sequence ID" value="AGZ91988.1"/>
    <property type="molecule type" value="Genomic_RNA"/>
</dbReference>